<organism evidence="1 2">
    <name type="scientific">Populus alba</name>
    <name type="common">White poplar</name>
    <dbReference type="NCBI Taxonomy" id="43335"/>
    <lineage>
        <taxon>Eukaryota</taxon>
        <taxon>Viridiplantae</taxon>
        <taxon>Streptophyta</taxon>
        <taxon>Embryophyta</taxon>
        <taxon>Tracheophyta</taxon>
        <taxon>Spermatophyta</taxon>
        <taxon>Magnoliopsida</taxon>
        <taxon>eudicotyledons</taxon>
        <taxon>Gunneridae</taxon>
        <taxon>Pentapetalae</taxon>
        <taxon>rosids</taxon>
        <taxon>fabids</taxon>
        <taxon>Malpighiales</taxon>
        <taxon>Salicaceae</taxon>
        <taxon>Saliceae</taxon>
        <taxon>Populus</taxon>
    </lineage>
</organism>
<name>A0ACC4BMV0_POPAL</name>
<reference evidence="1 2" key="1">
    <citation type="journal article" date="2024" name="Plant Biotechnol. J.">
        <title>Genome and CRISPR/Cas9 system of a widespread forest tree (Populus alba) in the world.</title>
        <authorList>
            <person name="Liu Y.J."/>
            <person name="Jiang P.F."/>
            <person name="Han X.M."/>
            <person name="Li X.Y."/>
            <person name="Wang H.M."/>
            <person name="Wang Y.J."/>
            <person name="Wang X.X."/>
            <person name="Zeng Q.Y."/>
        </authorList>
    </citation>
    <scope>NUCLEOTIDE SEQUENCE [LARGE SCALE GENOMIC DNA]</scope>
    <source>
        <strain evidence="2">cv. PAL-ZL1</strain>
    </source>
</reference>
<evidence type="ECO:0000313" key="1">
    <source>
        <dbReference type="EMBL" id="KAL3579685.1"/>
    </source>
</evidence>
<protein>
    <submittedName>
        <fullName evidence="1">Uncharacterized protein</fullName>
    </submittedName>
</protein>
<dbReference type="EMBL" id="RCHU02000009">
    <property type="protein sequence ID" value="KAL3579685.1"/>
    <property type="molecule type" value="Genomic_DNA"/>
</dbReference>
<proteinExistence type="predicted"/>
<gene>
    <name evidence="1" type="ORF">D5086_017520</name>
</gene>
<accession>A0ACC4BMV0</accession>
<sequence>MTTVVALDDSVTVKYFRFLVTIVSLLLPSPAEMASMTFVVVGVRVSSSRAAASELGINESKDEESG</sequence>
<keyword evidence="2" id="KW-1185">Reference proteome</keyword>
<evidence type="ECO:0000313" key="2">
    <source>
        <dbReference type="Proteomes" id="UP000309997"/>
    </source>
</evidence>
<dbReference type="Proteomes" id="UP000309997">
    <property type="component" value="Unassembled WGS sequence"/>
</dbReference>
<comment type="caution">
    <text evidence="1">The sequence shown here is derived from an EMBL/GenBank/DDBJ whole genome shotgun (WGS) entry which is preliminary data.</text>
</comment>